<keyword evidence="2" id="KW-0378">Hydrolase</keyword>
<dbReference type="GO" id="GO:0006508">
    <property type="term" value="P:proteolysis"/>
    <property type="evidence" value="ECO:0007669"/>
    <property type="project" value="InterPro"/>
</dbReference>
<name>U5QNW2_GLOK1</name>
<feature type="domain" description="AB hydrolase-1" evidence="4">
    <location>
        <begin position="78"/>
        <end position="352"/>
    </location>
</feature>
<comment type="similarity">
    <text evidence="1">Belongs to the peptidase S33 family.</text>
</comment>
<organism evidence="5 6">
    <name type="scientific">Gloeobacter kilaueensis (strain ATCC BAA-2537 / CCAP 1431/1 / ULC 316 / JS1)</name>
    <dbReference type="NCBI Taxonomy" id="1183438"/>
    <lineage>
        <taxon>Bacteria</taxon>
        <taxon>Bacillati</taxon>
        <taxon>Cyanobacteriota</taxon>
        <taxon>Cyanophyceae</taxon>
        <taxon>Gloeobacterales</taxon>
        <taxon>Gloeobacteraceae</taxon>
        <taxon>Gloeobacter</taxon>
    </lineage>
</organism>
<dbReference type="SUPFAM" id="SSF53474">
    <property type="entry name" value="alpha/beta-Hydrolases"/>
    <property type="match status" value="1"/>
</dbReference>
<feature type="signal peptide" evidence="3">
    <location>
        <begin position="1"/>
        <end position="26"/>
    </location>
</feature>
<dbReference type="GO" id="GO:0016020">
    <property type="term" value="C:membrane"/>
    <property type="evidence" value="ECO:0007669"/>
    <property type="project" value="TreeGrafter"/>
</dbReference>
<dbReference type="PATRIC" id="fig|1183438.3.peg.4368"/>
<dbReference type="OrthoDB" id="252464at2"/>
<accession>U5QNW2</accession>
<dbReference type="Proteomes" id="UP000017396">
    <property type="component" value="Chromosome"/>
</dbReference>
<proteinExistence type="inferred from homology"/>
<dbReference type="Pfam" id="PF00561">
    <property type="entry name" value="Abhydrolase_1"/>
    <property type="match status" value="1"/>
</dbReference>
<dbReference type="KEGG" id="glj:GKIL_4441"/>
<sequence>MKKSSVLGRGTVFALLLAGAAPATLAQEPKPTNRAEAVEVVRELRGIVTPDGVERARMVRIGGIDQFVSIRGRDRRNPILLILHGGPGFPETALAWWNTRDLEEYFTVVHWDQRGSGRTYLANDPAAVAPTMLPERFVADTGELITWLRTEFGKKKIFLLGHSWGSFIGLEYARRYPGQLHAYIGVGQATNTPESERRGYAFALAAAQRAGNANAVAQLESIAPYAVPGRPIPLEHIVIERQWSDYFGGVMAYRQRQTNGIASRLSPDYSDADAPRAYDGNNYSQLYLFSTVLGLDLSGITRLGCPLILLEGRHDRTVSSEVAHEWFVRVRAPRKHFVWFEHSGHEVMTEEPGKVLVSLLKYARPIAARAGDVGPEP</sequence>
<protein>
    <recommendedName>
        <fullName evidence="4">AB hydrolase-1 domain-containing protein</fullName>
    </recommendedName>
</protein>
<keyword evidence="3" id="KW-0732">Signal</keyword>
<dbReference type="HOGENOM" id="CLU_049285_1_1_3"/>
<dbReference type="InterPro" id="IPR000073">
    <property type="entry name" value="AB_hydrolase_1"/>
</dbReference>
<dbReference type="InterPro" id="IPR002410">
    <property type="entry name" value="Peptidase_S33"/>
</dbReference>
<feature type="chain" id="PRO_5004664107" description="AB hydrolase-1 domain-containing protein" evidence="3">
    <location>
        <begin position="27"/>
        <end position="377"/>
    </location>
</feature>
<dbReference type="GO" id="GO:0004177">
    <property type="term" value="F:aminopeptidase activity"/>
    <property type="evidence" value="ECO:0007669"/>
    <property type="project" value="UniProtKB-EC"/>
</dbReference>
<dbReference type="InterPro" id="IPR029058">
    <property type="entry name" value="AB_hydrolase_fold"/>
</dbReference>
<evidence type="ECO:0000256" key="2">
    <source>
        <dbReference type="ARBA" id="ARBA00022801"/>
    </source>
</evidence>
<evidence type="ECO:0000313" key="6">
    <source>
        <dbReference type="Proteomes" id="UP000017396"/>
    </source>
</evidence>
<dbReference type="eggNOG" id="COG2267">
    <property type="taxonomic scope" value="Bacteria"/>
</dbReference>
<dbReference type="InterPro" id="IPR050266">
    <property type="entry name" value="AB_hydrolase_sf"/>
</dbReference>
<dbReference type="AlphaFoldDB" id="U5QNW2"/>
<dbReference type="Gene3D" id="3.40.50.1820">
    <property type="entry name" value="alpha/beta hydrolase"/>
    <property type="match status" value="1"/>
</dbReference>
<gene>
    <name evidence="5" type="ORF">GKIL_4441</name>
</gene>
<keyword evidence="6" id="KW-1185">Reference proteome</keyword>
<evidence type="ECO:0000256" key="3">
    <source>
        <dbReference type="SAM" id="SignalP"/>
    </source>
</evidence>
<dbReference type="PANTHER" id="PTHR43798:SF33">
    <property type="entry name" value="HYDROLASE, PUTATIVE (AFU_ORTHOLOGUE AFUA_2G14860)-RELATED"/>
    <property type="match status" value="1"/>
</dbReference>
<dbReference type="EMBL" id="CP003587">
    <property type="protein sequence ID" value="AGY60687.1"/>
    <property type="molecule type" value="Genomic_DNA"/>
</dbReference>
<dbReference type="PANTHER" id="PTHR43798">
    <property type="entry name" value="MONOACYLGLYCEROL LIPASE"/>
    <property type="match status" value="1"/>
</dbReference>
<dbReference type="STRING" id="1183438.GKIL_4441"/>
<evidence type="ECO:0000259" key="4">
    <source>
        <dbReference type="Pfam" id="PF00561"/>
    </source>
</evidence>
<evidence type="ECO:0000313" key="5">
    <source>
        <dbReference type="EMBL" id="AGY60687.1"/>
    </source>
</evidence>
<evidence type="ECO:0000256" key="1">
    <source>
        <dbReference type="ARBA" id="ARBA00010088"/>
    </source>
</evidence>
<dbReference type="RefSeq" id="WP_023176077.1">
    <property type="nucleotide sequence ID" value="NC_022600.1"/>
</dbReference>
<dbReference type="PRINTS" id="PR00793">
    <property type="entry name" value="PROAMNOPTASE"/>
</dbReference>
<reference evidence="5 6" key="1">
    <citation type="journal article" date="2013" name="PLoS ONE">
        <title>Cultivation and Complete Genome Sequencing of Gloeobacter kilaueensis sp. nov., from a Lava Cave in Kilauea Caldera, Hawai'i.</title>
        <authorList>
            <person name="Saw J.H."/>
            <person name="Schatz M."/>
            <person name="Brown M.V."/>
            <person name="Kunkel D.D."/>
            <person name="Foster J.S."/>
            <person name="Shick H."/>
            <person name="Christensen S."/>
            <person name="Hou S."/>
            <person name="Wan X."/>
            <person name="Donachie S.P."/>
        </authorList>
    </citation>
    <scope>NUCLEOTIDE SEQUENCE [LARGE SCALE GENOMIC DNA]</scope>
    <source>
        <strain evidence="6">JS</strain>
    </source>
</reference>